<protein>
    <submittedName>
        <fullName evidence="1">Uncharacterized protein</fullName>
    </submittedName>
</protein>
<dbReference type="OrthoDB" id="1523883at2759"/>
<dbReference type="Pfam" id="PF03492">
    <property type="entry name" value="Methyltransf_7"/>
    <property type="match status" value="1"/>
</dbReference>
<proteinExistence type="predicted"/>
<gene>
    <name evidence="1" type="ORF">Taro_026954</name>
</gene>
<dbReference type="Gene3D" id="3.40.50.150">
    <property type="entry name" value="Vaccinia Virus protein VP39"/>
    <property type="match status" value="1"/>
</dbReference>
<dbReference type="AlphaFoldDB" id="A0A843V7H0"/>
<evidence type="ECO:0000313" key="2">
    <source>
        <dbReference type="Proteomes" id="UP000652761"/>
    </source>
</evidence>
<keyword evidence="2" id="KW-1185">Reference proteome</keyword>
<accession>A0A843V7H0</accession>
<dbReference type="SUPFAM" id="SSF53335">
    <property type="entry name" value="S-adenosyl-L-methionine-dependent methyltransferases"/>
    <property type="match status" value="1"/>
</dbReference>
<sequence>MEASGTRAMPRELVAPGCASRPNAFSVALAEDIVGAVKEVCQKMTKPVPEFLVFLNDLSSNDFNSIFMGLPDFIDRMVGGEAGISEIEEEIARSDSEREE</sequence>
<organism evidence="1 2">
    <name type="scientific">Colocasia esculenta</name>
    <name type="common">Wild taro</name>
    <name type="synonym">Arum esculentum</name>
    <dbReference type="NCBI Taxonomy" id="4460"/>
    <lineage>
        <taxon>Eukaryota</taxon>
        <taxon>Viridiplantae</taxon>
        <taxon>Streptophyta</taxon>
        <taxon>Embryophyta</taxon>
        <taxon>Tracheophyta</taxon>
        <taxon>Spermatophyta</taxon>
        <taxon>Magnoliopsida</taxon>
        <taxon>Liliopsida</taxon>
        <taxon>Araceae</taxon>
        <taxon>Aroideae</taxon>
        <taxon>Colocasieae</taxon>
        <taxon>Colocasia</taxon>
    </lineage>
</organism>
<reference evidence="1" key="1">
    <citation type="submission" date="2017-07" db="EMBL/GenBank/DDBJ databases">
        <title>Taro Niue Genome Assembly and Annotation.</title>
        <authorList>
            <person name="Atibalentja N."/>
            <person name="Keating K."/>
            <person name="Fields C.J."/>
        </authorList>
    </citation>
    <scope>NUCLEOTIDE SEQUENCE</scope>
    <source>
        <strain evidence="1">Niue_2</strain>
        <tissue evidence="1">Leaf</tissue>
    </source>
</reference>
<dbReference type="InterPro" id="IPR005299">
    <property type="entry name" value="MeTrfase_7"/>
</dbReference>
<name>A0A843V7H0_COLES</name>
<dbReference type="GO" id="GO:0008168">
    <property type="term" value="F:methyltransferase activity"/>
    <property type="evidence" value="ECO:0007669"/>
    <property type="project" value="InterPro"/>
</dbReference>
<comment type="caution">
    <text evidence="1">The sequence shown here is derived from an EMBL/GenBank/DDBJ whole genome shotgun (WGS) entry which is preliminary data.</text>
</comment>
<dbReference type="Proteomes" id="UP000652761">
    <property type="component" value="Unassembled WGS sequence"/>
</dbReference>
<dbReference type="InterPro" id="IPR029063">
    <property type="entry name" value="SAM-dependent_MTases_sf"/>
</dbReference>
<evidence type="ECO:0000313" key="1">
    <source>
        <dbReference type="EMBL" id="MQL94302.1"/>
    </source>
</evidence>
<dbReference type="EMBL" id="NMUH01001659">
    <property type="protein sequence ID" value="MQL94302.1"/>
    <property type="molecule type" value="Genomic_DNA"/>
</dbReference>